<name>A0AAE1A460_9GAST</name>
<dbReference type="GO" id="GO:0044782">
    <property type="term" value="P:cilium organization"/>
    <property type="evidence" value="ECO:0007669"/>
    <property type="project" value="TreeGrafter"/>
</dbReference>
<dbReference type="EMBL" id="JAWDGP010002696">
    <property type="protein sequence ID" value="KAK3780652.1"/>
    <property type="molecule type" value="Genomic_DNA"/>
</dbReference>
<dbReference type="InterPro" id="IPR051655">
    <property type="entry name" value="FAM161"/>
</dbReference>
<gene>
    <name evidence="5" type="ORF">RRG08_028100</name>
</gene>
<feature type="region of interest" description="Disordered" evidence="4">
    <location>
        <begin position="385"/>
        <end position="415"/>
    </location>
</feature>
<dbReference type="InterPro" id="IPR019579">
    <property type="entry name" value="FAM161A/B"/>
</dbReference>
<feature type="region of interest" description="Disordered" evidence="4">
    <location>
        <begin position="690"/>
        <end position="750"/>
    </location>
</feature>
<evidence type="ECO:0000256" key="4">
    <source>
        <dbReference type="SAM" id="MobiDB-lite"/>
    </source>
</evidence>
<evidence type="ECO:0000313" key="6">
    <source>
        <dbReference type="Proteomes" id="UP001283361"/>
    </source>
</evidence>
<proteinExistence type="inferred from homology"/>
<keyword evidence="6" id="KW-1185">Reference proteome</keyword>
<dbReference type="AlphaFoldDB" id="A0AAE1A460"/>
<dbReference type="GO" id="GO:0005856">
    <property type="term" value="C:cytoskeleton"/>
    <property type="evidence" value="ECO:0007669"/>
    <property type="project" value="UniProtKB-ARBA"/>
</dbReference>
<comment type="similarity">
    <text evidence="1">Belongs to the FAM161 family.</text>
</comment>
<feature type="region of interest" description="Disordered" evidence="4">
    <location>
        <begin position="463"/>
        <end position="483"/>
    </location>
</feature>
<feature type="region of interest" description="Disordered" evidence="4">
    <location>
        <begin position="596"/>
        <end position="616"/>
    </location>
</feature>
<feature type="coiled-coil region" evidence="3">
    <location>
        <begin position="85"/>
        <end position="112"/>
    </location>
</feature>
<dbReference type="PANTHER" id="PTHR21501:SF1">
    <property type="entry name" value="PROTEIN FAM-161"/>
    <property type="match status" value="1"/>
</dbReference>
<feature type="coiled-coil region" evidence="3">
    <location>
        <begin position="300"/>
        <end position="337"/>
    </location>
</feature>
<dbReference type="PANTHER" id="PTHR21501">
    <property type="entry name" value="PROTEIN FAM-161"/>
    <property type="match status" value="1"/>
</dbReference>
<protein>
    <submittedName>
        <fullName evidence="5">Uncharacterized protein</fullName>
    </submittedName>
</protein>
<feature type="compositionally biased region" description="Basic residues" evidence="4">
    <location>
        <begin position="470"/>
        <end position="483"/>
    </location>
</feature>
<evidence type="ECO:0000256" key="1">
    <source>
        <dbReference type="ARBA" id="ARBA00006663"/>
    </source>
</evidence>
<evidence type="ECO:0000256" key="2">
    <source>
        <dbReference type="ARBA" id="ARBA00023054"/>
    </source>
</evidence>
<reference evidence="5" key="1">
    <citation type="journal article" date="2023" name="G3 (Bethesda)">
        <title>A reference genome for the long-term kleptoplast-retaining sea slug Elysia crispata morphotype clarki.</title>
        <authorList>
            <person name="Eastman K.E."/>
            <person name="Pendleton A.L."/>
            <person name="Shaikh M.A."/>
            <person name="Suttiyut T."/>
            <person name="Ogas R."/>
            <person name="Tomko P."/>
            <person name="Gavelis G."/>
            <person name="Widhalm J.R."/>
            <person name="Wisecaver J.H."/>
        </authorList>
    </citation>
    <scope>NUCLEOTIDE SEQUENCE</scope>
    <source>
        <strain evidence="5">ECLA1</strain>
    </source>
</reference>
<dbReference type="Proteomes" id="UP001283361">
    <property type="component" value="Unassembled WGS sequence"/>
</dbReference>
<accession>A0AAE1A460</accession>
<keyword evidence="2 3" id="KW-0175">Coiled coil</keyword>
<dbReference type="GO" id="GO:0005929">
    <property type="term" value="C:cilium"/>
    <property type="evidence" value="ECO:0007669"/>
    <property type="project" value="TreeGrafter"/>
</dbReference>
<dbReference type="Pfam" id="PF10595">
    <property type="entry name" value="FAM161A_B"/>
    <property type="match status" value="1"/>
</dbReference>
<evidence type="ECO:0000256" key="3">
    <source>
        <dbReference type="SAM" id="Coils"/>
    </source>
</evidence>
<feature type="region of interest" description="Disordered" evidence="4">
    <location>
        <begin position="265"/>
        <end position="287"/>
    </location>
</feature>
<organism evidence="5 6">
    <name type="scientific">Elysia crispata</name>
    <name type="common">lettuce slug</name>
    <dbReference type="NCBI Taxonomy" id="231223"/>
    <lineage>
        <taxon>Eukaryota</taxon>
        <taxon>Metazoa</taxon>
        <taxon>Spiralia</taxon>
        <taxon>Lophotrochozoa</taxon>
        <taxon>Mollusca</taxon>
        <taxon>Gastropoda</taxon>
        <taxon>Heterobranchia</taxon>
        <taxon>Euthyneura</taxon>
        <taxon>Panpulmonata</taxon>
        <taxon>Sacoglossa</taxon>
        <taxon>Placobranchoidea</taxon>
        <taxon>Plakobranchidae</taxon>
        <taxon>Elysia</taxon>
    </lineage>
</organism>
<evidence type="ECO:0000313" key="5">
    <source>
        <dbReference type="EMBL" id="KAK3780652.1"/>
    </source>
</evidence>
<sequence>MASTSHGLSVFANSCIKNPILPKTGLGSTLHERSDILIRYDDARNEVEEFKSNYSKDGADVREWTVDRNGIPRASTSEQLFDTKAEEFYEKLQQLKEENRKTLEAYERLYQQKLSNEGIRNDQSFEFQLDKSAVDRDTNEDTCRLEVNATLQSKIVDTEMISKKPPPARPTKKILDEPILSKTLPHRSAHTREARELYSGSLVANSRKSRSLDNEEWSKFFITSRNENVDDDFVIPTDTLSDHEKALLKVDKLWKDFDIAKYSQRRHSATSGQHKSKEGKVGGAKTSEWRHRITIPEPFNMSIREALKDSKKTKAQLELEQRRLERQREEEAECEKKFKARPVPSHVYLPKFEEIMEKNESRRHYVKQYCQELLKSQVKPFNFEVREEEKKKQRAHSAPIKRPERPKSGFKAKPVPAHIFKPDVDEKLQEEEELRKIRIKMRSKELLREASLPPNMEAREKLKEQERKEKVKKARQATKVRQRVKSAYRNAHVVPDYDMLYREFQKELARRKSAKEGTVVEPFELETDRIRSNRDKIKRDIEMDEKRLKENRWPFEGSRETPRSSLRYLGTLSTSLDSIPTHLTRSAELRSIMMKKDKEREMNRQQQKEAEDKRRRVREAKLRRYLSEKTNSEDLPRVRDSIAERLKRKRQEERAAQEAYQRQIEEMKTRINESPLLVEKFMKENAKKEAQNKFSRTLRGVGLDESKIPEGTATPKSVSEDHYKSDASGDEDQFTRTAPVDTTYTKDDES</sequence>
<comment type="caution">
    <text evidence="5">The sequence shown here is derived from an EMBL/GenBank/DDBJ whole genome shotgun (WGS) entry which is preliminary data.</text>
</comment>
<feature type="compositionally biased region" description="Basic and acidic residues" evidence="4">
    <location>
        <begin position="718"/>
        <end position="727"/>
    </location>
</feature>